<dbReference type="Gene3D" id="3.40.1830.10">
    <property type="entry name" value="Thermophilic metalloprotease (M29)"/>
    <property type="match status" value="1"/>
</dbReference>
<dbReference type="GO" id="GO:0006508">
    <property type="term" value="P:proteolysis"/>
    <property type="evidence" value="ECO:0007669"/>
    <property type="project" value="UniProtKB-KW"/>
</dbReference>
<dbReference type="RefSeq" id="WP_139400192.1">
    <property type="nucleotide sequence ID" value="NZ_JACHEW010000002.1"/>
</dbReference>
<sequence>MPDLAFDQRYARLAVQVAVPLQPGQRLLIVSPPETFELAGQIAAAAYDVGAAEVEILYEDPQVLSLKVQRAATAQLQRFSPWTADALTAHARAGQPMLSLHAPQPHTRREQDARAAVAASARNAALEEYGLRRSKVLFNWSVMAVATASWARLLRPELPEADALEWLWQVLARLMRLDAPDPREAWQAHAERLMQRCAALDDLNITELHFEGPGTDLRLGLPEGHQWFGPLVPSAAGLRGIPNMPTEEISTLPHRLQAEGRVRMTRPLVVHGHLIETMDLTFEGGRVTGLHSPSGEALLRALLATDEGAARLGEVALVSEDSRVSREHRTFYSTLIDENASCHLALGRAYPVTLKGGADVEAAEFLARGGNHSQVHLDFMVGSPELDVTALTSDGRRVPVMRGGRWA</sequence>
<dbReference type="EMBL" id="VDMO01000001">
    <property type="protein sequence ID" value="TNM73114.1"/>
    <property type="molecule type" value="Genomic_DNA"/>
</dbReference>
<dbReference type="InterPro" id="IPR052170">
    <property type="entry name" value="M29_Exopeptidase"/>
</dbReference>
<protein>
    <submittedName>
        <fullName evidence="11">Aminopeptidase</fullName>
        <ecNumber evidence="10">3.4.11.-</ecNumber>
    </submittedName>
</protein>
<dbReference type="OrthoDB" id="9803993at2"/>
<comment type="similarity">
    <text evidence="4">Belongs to the peptidase M29 family.</text>
</comment>
<evidence type="ECO:0000256" key="2">
    <source>
        <dbReference type="ARBA" id="ARBA00001946"/>
    </source>
</evidence>
<keyword evidence="9" id="KW-0482">Metalloprotease</keyword>
<keyword evidence="7" id="KW-0479">Metal-binding</keyword>
<evidence type="ECO:0000256" key="8">
    <source>
        <dbReference type="ARBA" id="ARBA00022801"/>
    </source>
</evidence>
<keyword evidence="8 10" id="KW-0378">Hydrolase</keyword>
<dbReference type="Proteomes" id="UP000629870">
    <property type="component" value="Unassembled WGS sequence"/>
</dbReference>
<gene>
    <name evidence="11" type="ORF">FHR04_01425</name>
    <name evidence="10" type="ORF">HNQ04_000407</name>
</gene>
<organism evidence="11 12">
    <name type="scientific">Deinococcus radiopugnans ATCC 19172</name>
    <dbReference type="NCBI Taxonomy" id="585398"/>
    <lineage>
        <taxon>Bacteria</taxon>
        <taxon>Thermotogati</taxon>
        <taxon>Deinococcota</taxon>
        <taxon>Deinococci</taxon>
        <taxon>Deinococcales</taxon>
        <taxon>Deinococcaceae</taxon>
        <taxon>Deinococcus</taxon>
    </lineage>
</organism>
<dbReference type="PRINTS" id="PR00919">
    <property type="entry name" value="THERMOPTASE"/>
</dbReference>
<comment type="cofactor">
    <cofactor evidence="3">
        <name>Zn(2+)</name>
        <dbReference type="ChEBI" id="CHEBI:29105"/>
    </cofactor>
</comment>
<dbReference type="PANTHER" id="PTHR34448">
    <property type="entry name" value="AMINOPEPTIDASE"/>
    <property type="match status" value="1"/>
</dbReference>
<evidence type="ECO:0000256" key="6">
    <source>
        <dbReference type="ARBA" id="ARBA00022670"/>
    </source>
</evidence>
<comment type="caution">
    <text evidence="11">The sequence shown here is derived from an EMBL/GenBank/DDBJ whole genome shotgun (WGS) entry which is preliminary data.</text>
</comment>
<dbReference type="PANTHER" id="PTHR34448:SF3">
    <property type="entry name" value="AMINOPEPTIDASE AMPS"/>
    <property type="match status" value="1"/>
</dbReference>
<evidence type="ECO:0000313" key="12">
    <source>
        <dbReference type="Proteomes" id="UP000313988"/>
    </source>
</evidence>
<dbReference type="InterPro" id="IPR000787">
    <property type="entry name" value="Peptidase_M29"/>
</dbReference>
<keyword evidence="6" id="KW-0645">Protease</keyword>
<dbReference type="Pfam" id="PF02073">
    <property type="entry name" value="Peptidase_M29"/>
    <property type="match status" value="1"/>
</dbReference>
<dbReference type="GO" id="GO:0004177">
    <property type="term" value="F:aminopeptidase activity"/>
    <property type="evidence" value="ECO:0007669"/>
    <property type="project" value="UniProtKB-KW"/>
</dbReference>
<dbReference type="GO" id="GO:0008237">
    <property type="term" value="F:metallopeptidase activity"/>
    <property type="evidence" value="ECO:0007669"/>
    <property type="project" value="UniProtKB-KW"/>
</dbReference>
<evidence type="ECO:0000313" key="10">
    <source>
        <dbReference type="EMBL" id="MBB6015178.1"/>
    </source>
</evidence>
<dbReference type="EC" id="3.4.11.-" evidence="10"/>
<evidence type="ECO:0000256" key="3">
    <source>
        <dbReference type="ARBA" id="ARBA00001947"/>
    </source>
</evidence>
<comment type="cofactor">
    <cofactor evidence="2">
        <name>Mg(2+)</name>
        <dbReference type="ChEBI" id="CHEBI:18420"/>
    </cofactor>
</comment>
<evidence type="ECO:0000256" key="4">
    <source>
        <dbReference type="ARBA" id="ARBA00008236"/>
    </source>
</evidence>
<evidence type="ECO:0000256" key="5">
    <source>
        <dbReference type="ARBA" id="ARBA00022438"/>
    </source>
</evidence>
<dbReference type="GO" id="GO:0046872">
    <property type="term" value="F:metal ion binding"/>
    <property type="evidence" value="ECO:0007669"/>
    <property type="project" value="UniProtKB-KW"/>
</dbReference>
<comment type="cofactor">
    <cofactor evidence="1">
        <name>Co(2+)</name>
        <dbReference type="ChEBI" id="CHEBI:48828"/>
    </cofactor>
</comment>
<evidence type="ECO:0000313" key="11">
    <source>
        <dbReference type="EMBL" id="TNM73114.1"/>
    </source>
</evidence>
<accession>A0A5C4YCJ0</accession>
<proteinExistence type="inferred from homology"/>
<dbReference type="AlphaFoldDB" id="A0A5C4YCJ0"/>
<dbReference type="SUPFAM" id="SSF144052">
    <property type="entry name" value="Thermophilic metalloprotease-like"/>
    <property type="match status" value="1"/>
</dbReference>
<evidence type="ECO:0000313" key="13">
    <source>
        <dbReference type="Proteomes" id="UP000629870"/>
    </source>
</evidence>
<dbReference type="Proteomes" id="UP000313988">
    <property type="component" value="Unassembled WGS sequence"/>
</dbReference>
<dbReference type="EMBL" id="JACHEW010000002">
    <property type="protein sequence ID" value="MBB6015178.1"/>
    <property type="molecule type" value="Genomic_DNA"/>
</dbReference>
<keyword evidence="5 11" id="KW-0031">Aminopeptidase</keyword>
<name>A0A5C4YCJ0_9DEIO</name>
<evidence type="ECO:0000256" key="7">
    <source>
        <dbReference type="ARBA" id="ARBA00022723"/>
    </source>
</evidence>
<evidence type="ECO:0000256" key="9">
    <source>
        <dbReference type="ARBA" id="ARBA00023049"/>
    </source>
</evidence>
<evidence type="ECO:0000256" key="1">
    <source>
        <dbReference type="ARBA" id="ARBA00001941"/>
    </source>
</evidence>
<keyword evidence="13" id="KW-1185">Reference proteome</keyword>
<dbReference type="InterPro" id="IPR035097">
    <property type="entry name" value="M29_N-terminal"/>
</dbReference>
<reference evidence="11 12" key="1">
    <citation type="submission" date="2019-06" db="EMBL/GenBank/DDBJ databases">
        <title>Genome sequence of Deinococcus radiopugnans ATCC 19172.</title>
        <authorList>
            <person name="Maclea K.S."/>
            <person name="Maynard C.R."/>
        </authorList>
    </citation>
    <scope>NUCLEOTIDE SEQUENCE [LARGE SCALE GENOMIC DNA]</scope>
    <source>
        <strain evidence="11 12">ATCC 19172</strain>
    </source>
</reference>
<reference evidence="10 13" key="2">
    <citation type="submission" date="2020-08" db="EMBL/GenBank/DDBJ databases">
        <title>Genomic Encyclopedia of Type Strains, Phase IV (KMG-IV): sequencing the most valuable type-strain genomes for metagenomic binning, comparative biology and taxonomic classification.</title>
        <authorList>
            <person name="Goeker M."/>
        </authorList>
    </citation>
    <scope>NUCLEOTIDE SEQUENCE [LARGE SCALE GENOMIC DNA]</scope>
    <source>
        <strain evidence="10 13">DSM 12027</strain>
    </source>
</reference>